<dbReference type="SUPFAM" id="SSF46579">
    <property type="entry name" value="Prefoldin"/>
    <property type="match status" value="1"/>
</dbReference>
<protein>
    <submittedName>
        <fullName evidence="3">Predicted protein</fullName>
    </submittedName>
</protein>
<accession>D2VT49</accession>
<dbReference type="VEuPathDB" id="AmoebaDB:NAEGRDRAFT_72173"/>
<dbReference type="AlphaFoldDB" id="D2VT49"/>
<dbReference type="InParanoid" id="D2VT49"/>
<dbReference type="KEGG" id="ngr:NAEGRDRAFT_72173"/>
<dbReference type="Proteomes" id="UP000006671">
    <property type="component" value="Unassembled WGS sequence"/>
</dbReference>
<evidence type="ECO:0000313" key="3">
    <source>
        <dbReference type="EMBL" id="EFC40022.1"/>
    </source>
</evidence>
<dbReference type="GO" id="GO:0051082">
    <property type="term" value="F:unfolded protein binding"/>
    <property type="evidence" value="ECO:0007669"/>
    <property type="project" value="InterPro"/>
</dbReference>
<dbReference type="GO" id="GO:0016272">
    <property type="term" value="C:prefoldin complex"/>
    <property type="evidence" value="ECO:0007669"/>
    <property type="project" value="InterPro"/>
</dbReference>
<dbReference type="GO" id="GO:0005737">
    <property type="term" value="C:cytoplasm"/>
    <property type="evidence" value="ECO:0007669"/>
    <property type="project" value="TreeGrafter"/>
</dbReference>
<dbReference type="Pfam" id="PF01920">
    <property type="entry name" value="Prefoldin_2"/>
    <property type="match status" value="1"/>
</dbReference>
<evidence type="ECO:0000256" key="2">
    <source>
        <dbReference type="ARBA" id="ARBA00023186"/>
    </source>
</evidence>
<keyword evidence="2" id="KW-0143">Chaperone</keyword>
<dbReference type="Gene3D" id="1.10.287.370">
    <property type="match status" value="1"/>
</dbReference>
<name>D2VT49_NAEGR</name>
<dbReference type="PANTHER" id="PTHR20903:SF0">
    <property type="entry name" value="PREFOLDIN SUBUNIT 1"/>
    <property type="match status" value="1"/>
</dbReference>
<reference evidence="3 4" key="1">
    <citation type="journal article" date="2010" name="Cell">
        <title>The genome of Naegleria gruberi illuminates early eukaryotic versatility.</title>
        <authorList>
            <person name="Fritz-Laylin L.K."/>
            <person name="Prochnik S.E."/>
            <person name="Ginger M.L."/>
            <person name="Dacks J.B."/>
            <person name="Carpenter M.L."/>
            <person name="Field M.C."/>
            <person name="Kuo A."/>
            <person name="Paredez A."/>
            <person name="Chapman J."/>
            <person name="Pham J."/>
            <person name="Shu S."/>
            <person name="Neupane R."/>
            <person name="Cipriano M."/>
            <person name="Mancuso J."/>
            <person name="Tu H."/>
            <person name="Salamov A."/>
            <person name="Lindquist E."/>
            <person name="Shapiro H."/>
            <person name="Lucas S."/>
            <person name="Grigoriev I.V."/>
            <person name="Cande W.Z."/>
            <person name="Fulton C."/>
            <person name="Rokhsar D.S."/>
            <person name="Dawson S.C."/>
        </authorList>
    </citation>
    <scope>NUCLEOTIDE SEQUENCE [LARGE SCALE GENOMIC DNA]</scope>
    <source>
        <strain evidence="3 4">NEG-M</strain>
    </source>
</reference>
<proteinExistence type="inferred from homology"/>
<dbReference type="GO" id="GO:0044183">
    <property type="term" value="F:protein folding chaperone"/>
    <property type="evidence" value="ECO:0007669"/>
    <property type="project" value="TreeGrafter"/>
</dbReference>
<evidence type="ECO:0000256" key="1">
    <source>
        <dbReference type="ARBA" id="ARBA00008045"/>
    </source>
</evidence>
<dbReference type="InterPro" id="IPR009053">
    <property type="entry name" value="Prefoldin"/>
</dbReference>
<sequence>MTTAQAPIKTLSEDEEMYVEAEGKLFELYKHRSTNIAQSQALEREKRMATLTFVELDKLPSDTITYKAVGRSFITRKQDVLKGDIRNNIEYCDVELKKLQETRISIQKRIEAEEESFKTIIQKIQLSKQQPKSN</sequence>
<keyword evidence="4" id="KW-1185">Reference proteome</keyword>
<dbReference type="OMA" id="IEYCDVE"/>
<dbReference type="GeneID" id="8854179"/>
<evidence type="ECO:0000313" key="4">
    <source>
        <dbReference type="Proteomes" id="UP000006671"/>
    </source>
</evidence>
<gene>
    <name evidence="3" type="ORF">NAEGRDRAFT_72173</name>
</gene>
<dbReference type="EMBL" id="GG738895">
    <property type="protein sequence ID" value="EFC40022.1"/>
    <property type="molecule type" value="Genomic_DNA"/>
</dbReference>
<organism evidence="4">
    <name type="scientific">Naegleria gruberi</name>
    <name type="common">Amoeba</name>
    <dbReference type="NCBI Taxonomy" id="5762"/>
    <lineage>
        <taxon>Eukaryota</taxon>
        <taxon>Discoba</taxon>
        <taxon>Heterolobosea</taxon>
        <taxon>Tetramitia</taxon>
        <taxon>Eutetramitia</taxon>
        <taxon>Vahlkampfiidae</taxon>
        <taxon>Naegleria</taxon>
    </lineage>
</organism>
<comment type="similarity">
    <text evidence="1">Belongs to the prefoldin subunit beta family.</text>
</comment>
<dbReference type="InterPro" id="IPR002777">
    <property type="entry name" value="PFD_beta-like"/>
</dbReference>
<dbReference type="PANTHER" id="PTHR20903">
    <property type="entry name" value="PREFOLDIN SUBUNIT 1-RELATED"/>
    <property type="match status" value="1"/>
</dbReference>
<dbReference type="OrthoDB" id="5242628at2759"/>
<dbReference type="RefSeq" id="XP_002672766.1">
    <property type="nucleotide sequence ID" value="XM_002672720.1"/>
</dbReference>